<evidence type="ECO:0000256" key="1">
    <source>
        <dbReference type="SAM" id="MobiDB-lite"/>
    </source>
</evidence>
<gene>
    <name evidence="2" type="ORF">JOF43_003021</name>
</gene>
<accession>A0ABS4X3J4</accession>
<organism evidence="2 3">
    <name type="scientific">Brachybacterium sacelli</name>
    <dbReference type="NCBI Taxonomy" id="173364"/>
    <lineage>
        <taxon>Bacteria</taxon>
        <taxon>Bacillati</taxon>
        <taxon>Actinomycetota</taxon>
        <taxon>Actinomycetes</taxon>
        <taxon>Micrococcales</taxon>
        <taxon>Dermabacteraceae</taxon>
        <taxon>Brachybacterium</taxon>
    </lineage>
</organism>
<comment type="caution">
    <text evidence="2">The sequence shown here is derived from an EMBL/GenBank/DDBJ whole genome shotgun (WGS) entry which is preliminary data.</text>
</comment>
<dbReference type="EMBL" id="JAGIOD010000002">
    <property type="protein sequence ID" value="MBP2383032.1"/>
    <property type="molecule type" value="Genomic_DNA"/>
</dbReference>
<feature type="region of interest" description="Disordered" evidence="1">
    <location>
        <begin position="1"/>
        <end position="27"/>
    </location>
</feature>
<name>A0ABS4X3J4_9MICO</name>
<reference evidence="2 3" key="1">
    <citation type="submission" date="2021-03" db="EMBL/GenBank/DDBJ databases">
        <title>Sequencing the genomes of 1000 actinobacteria strains.</title>
        <authorList>
            <person name="Klenk H.-P."/>
        </authorList>
    </citation>
    <scope>NUCLEOTIDE SEQUENCE [LARGE SCALE GENOMIC DNA]</scope>
    <source>
        <strain evidence="2 3">DSM 14566</strain>
    </source>
</reference>
<dbReference type="RefSeq" id="WP_209903579.1">
    <property type="nucleotide sequence ID" value="NZ_BAAAJW010000005.1"/>
</dbReference>
<keyword evidence="3" id="KW-1185">Reference proteome</keyword>
<evidence type="ECO:0000313" key="2">
    <source>
        <dbReference type="EMBL" id="MBP2383032.1"/>
    </source>
</evidence>
<protein>
    <submittedName>
        <fullName evidence="2">Uncharacterized protein</fullName>
    </submittedName>
</protein>
<dbReference type="Proteomes" id="UP001519290">
    <property type="component" value="Unassembled WGS sequence"/>
</dbReference>
<evidence type="ECO:0000313" key="3">
    <source>
        <dbReference type="Proteomes" id="UP001519290"/>
    </source>
</evidence>
<sequence>MTDASAEASRVAPPRTGHRLQLPRDTDPQDVLAMVRNVRPQAQLDQDGTIDCGDDAYLVPDPSPRGVGRWTVDAPREREDPMPEGVVDSHGYGRAFPDGLPFGAERPALDLAWSLGRRLYGAVVTDAGSRLEPHPYHVRDLTVVSPHALAPEALALLLAPLEPEAELDQVPSDAPRSGYSVTIPLDVGDEIAVRVSRSSRPPVLAELSWLDSAVDYELVHLPADEAEDALETPDAETAERWALAYRRIGVIAGLIAESVGGHIVDLEGFLVDPGDLA</sequence>
<proteinExistence type="predicted"/>